<dbReference type="RefSeq" id="WP_191729982.1">
    <property type="nucleotide sequence ID" value="NZ_JACSQJ010000007.1"/>
</dbReference>
<dbReference type="Pfam" id="PF05960">
    <property type="entry name" value="DUF885"/>
    <property type="match status" value="1"/>
</dbReference>
<keyword evidence="3" id="KW-1185">Reference proteome</keyword>
<dbReference type="EMBL" id="JACSQJ010000007">
    <property type="protein sequence ID" value="MBD7988821.1"/>
    <property type="molecule type" value="Genomic_DNA"/>
</dbReference>
<comment type="caution">
    <text evidence="2">The sequence shown here is derived from an EMBL/GenBank/DDBJ whole genome shotgun (WGS) entry which is preliminary data.</text>
</comment>
<sequence length="611" mass="69114">MPTTRHSSRRPVLLTGLLLAAGLSGPAMATQAEVSGSTTTAASTTTTAAPADSPRARLHALFAEDAAWRQREFGYEQVDGRWRPSGRLPSVLPEAWERRIAHVTRILRELDAIHPSTLSREDQVNLAVFRATRAAELDNAVRRTWEAPFNSDTFFWAGFAPRQPWQQEADWRRFISRLADIPRHFDEQIANMERGLARGWSVPRASLDDRDRTIEAYTGEGPGNPLLDAFDAIPQSIPEPLRTQLREEGRKVVLGDVVPAYRELLAYMREDYLPRTRTTIAASALPDGEAFYRAQIREYVTLDMSPREIHELGLAEVARITAEMHEVMARAGFEGSFEEFLAYLRSDPRFYAKTPRELLAHASYVAKKVDGQLKHVLGTLPRYRFTILPVADDIAPNYTAGRGGLDACWFNTYDLPSRPLYNLPALVLHECSPGHSLQAALALEAPERPDFRQNSYFSGYGEGWALYTEWLGTRMGIYETPYEEFGRLSFEMWRAARLVIDTGIHAYGWSREQGIEYLASHAALSRADIENEVDRYISWPGQALSYYIGYRTIRDLRAEAERELGNRFDQRPFHDAILALGAVPLPVLEEEMRAFIVREKAGTPEQLAEGR</sequence>
<organism evidence="2 3">
    <name type="scientific">Luteimonas colneyensis</name>
    <dbReference type="NCBI Taxonomy" id="2762230"/>
    <lineage>
        <taxon>Bacteria</taxon>
        <taxon>Pseudomonadati</taxon>
        <taxon>Pseudomonadota</taxon>
        <taxon>Gammaproteobacteria</taxon>
        <taxon>Lysobacterales</taxon>
        <taxon>Lysobacteraceae</taxon>
        <taxon>Luteimonas</taxon>
    </lineage>
</organism>
<feature type="signal peptide" evidence="1">
    <location>
        <begin position="1"/>
        <end position="29"/>
    </location>
</feature>
<gene>
    <name evidence="2" type="ORF">H9645_12355</name>
</gene>
<proteinExistence type="predicted"/>
<evidence type="ECO:0000313" key="2">
    <source>
        <dbReference type="EMBL" id="MBD7988821.1"/>
    </source>
</evidence>
<dbReference type="InterPro" id="IPR010281">
    <property type="entry name" value="DUF885"/>
</dbReference>
<reference evidence="2 3" key="1">
    <citation type="submission" date="2020-08" db="EMBL/GenBank/DDBJ databases">
        <title>A Genomic Blueprint of the Chicken Gut Microbiome.</title>
        <authorList>
            <person name="Gilroy R."/>
            <person name="Ravi A."/>
            <person name="Getino M."/>
            <person name="Pursley I."/>
            <person name="Horton D.L."/>
            <person name="Alikhan N.-F."/>
            <person name="Baker D."/>
            <person name="Gharbi K."/>
            <person name="Hall N."/>
            <person name="Watson M."/>
            <person name="Adriaenssens E.M."/>
            <person name="Foster-Nyarko E."/>
            <person name="Jarju S."/>
            <person name="Secka A."/>
            <person name="Antonio M."/>
            <person name="Oren A."/>
            <person name="Chaudhuri R."/>
            <person name="La Ragione R.M."/>
            <person name="Hildebrand F."/>
            <person name="Pallen M.J."/>
        </authorList>
    </citation>
    <scope>NUCLEOTIDE SEQUENCE [LARGE SCALE GENOMIC DNA]</scope>
    <source>
        <strain evidence="2 3">Sa2BVA3</strain>
    </source>
</reference>
<accession>A0ABR8ULC9</accession>
<evidence type="ECO:0000256" key="1">
    <source>
        <dbReference type="SAM" id="SignalP"/>
    </source>
</evidence>
<protein>
    <submittedName>
        <fullName evidence="2">DUF885 domain-containing protein</fullName>
    </submittedName>
</protein>
<keyword evidence="1" id="KW-0732">Signal</keyword>
<dbReference type="Proteomes" id="UP000647183">
    <property type="component" value="Unassembled WGS sequence"/>
</dbReference>
<evidence type="ECO:0000313" key="3">
    <source>
        <dbReference type="Proteomes" id="UP000647183"/>
    </source>
</evidence>
<dbReference type="PANTHER" id="PTHR33361:SF2">
    <property type="entry name" value="DUF885 DOMAIN-CONTAINING PROTEIN"/>
    <property type="match status" value="1"/>
</dbReference>
<feature type="chain" id="PRO_5046069239" evidence="1">
    <location>
        <begin position="30"/>
        <end position="611"/>
    </location>
</feature>
<name>A0ABR8ULC9_9GAMM</name>
<dbReference type="PANTHER" id="PTHR33361">
    <property type="entry name" value="GLR0591 PROTEIN"/>
    <property type="match status" value="1"/>
</dbReference>